<dbReference type="AlphaFoldDB" id="A0A8J5M7G4"/>
<evidence type="ECO:0000313" key="2">
    <source>
        <dbReference type="Proteomes" id="UP000709295"/>
    </source>
</evidence>
<comment type="caution">
    <text evidence="1">The sequence shown here is derived from an EMBL/GenBank/DDBJ whole genome shotgun (WGS) entry which is preliminary data.</text>
</comment>
<name>A0A8J5M7G4_9STRA</name>
<dbReference type="Proteomes" id="UP000709295">
    <property type="component" value="Unassembled WGS sequence"/>
</dbReference>
<evidence type="ECO:0000313" key="1">
    <source>
        <dbReference type="EMBL" id="KAG6971982.1"/>
    </source>
</evidence>
<gene>
    <name evidence="1" type="ORF">JG688_00004195</name>
</gene>
<organism evidence="1 2">
    <name type="scientific">Phytophthora aleatoria</name>
    <dbReference type="NCBI Taxonomy" id="2496075"/>
    <lineage>
        <taxon>Eukaryota</taxon>
        <taxon>Sar</taxon>
        <taxon>Stramenopiles</taxon>
        <taxon>Oomycota</taxon>
        <taxon>Peronosporomycetes</taxon>
        <taxon>Peronosporales</taxon>
        <taxon>Peronosporaceae</taxon>
        <taxon>Phytophthora</taxon>
    </lineage>
</organism>
<proteinExistence type="predicted"/>
<sequence length="537" mass="59421">MGAAFTSLNLSDPQQQQLLSEYVSHSRKTADECAHIFRGSLGMYDEEENDPPPSSLGSRKSAYPRHIQLAQFEEVFGMLVADPEPHFRFFHHGKIVAEDAKLKAEATVCVHRVFCTVALLMKADLHSQVDFILRLYADIAGDLTPEAKSSLLKDFFTSLEVVFQLADSIPGNVIASAEKAFWSDEPGKLMTVRELYGVCLTNPQISGMLHSVHTLIEASRRQEKLRRRESKVQSQQMSVGQGGDCNSMRGPSSCFVVVGLEGRARMETIRYGNLPIAFYQAGDYDSFWQKPELLQIRASETCAHALEKMVRVDAQSVLVVESSETTRSKACRLVGLVSTEKLLLYFLHFLVPGFQSSTAKTYEHTRTRAEEAIRQFGAALLSDVVRFYFAERAPLLGTIRDDEAFFSVLLRFACGESSVAVAQNYSSDPAAVLGCLTVHDMLTWLDKDLMLLKGQERCAVAAFPQFFYAPAKIDPVSASASVCEGLVEMASRKLAGILLETSASNTGRSMLRRRARASASSSDCKRDGFTTCLLCFS</sequence>
<reference evidence="1" key="1">
    <citation type="submission" date="2021-01" db="EMBL/GenBank/DDBJ databases">
        <title>Phytophthora aleatoria, a newly-described species from Pinus radiata is distinct from Phytophthora cactorum isolates based on comparative genomics.</title>
        <authorList>
            <person name="Mcdougal R."/>
            <person name="Panda P."/>
            <person name="Williams N."/>
            <person name="Studholme D.J."/>
        </authorList>
    </citation>
    <scope>NUCLEOTIDE SEQUENCE</scope>
    <source>
        <strain evidence="1">NZFS 4037</strain>
    </source>
</reference>
<accession>A0A8J5M7G4</accession>
<protein>
    <submittedName>
        <fullName evidence="1">Uncharacterized protein</fullName>
    </submittedName>
</protein>
<dbReference type="EMBL" id="JAENGY010000145">
    <property type="protein sequence ID" value="KAG6971982.1"/>
    <property type="molecule type" value="Genomic_DNA"/>
</dbReference>
<keyword evidence="2" id="KW-1185">Reference proteome</keyword>